<sequence length="77" mass="8639">MFYFKWLIHSLFTLIIITSLSACSPATSTKTTKKNSTESAQKTVKTTPEAKEKTQNKTLINVNQQLDELFTPAIGLF</sequence>
<dbReference type="AlphaFoldDB" id="A0A3B0W9F4"/>
<organism evidence="2">
    <name type="scientific">hydrothermal vent metagenome</name>
    <dbReference type="NCBI Taxonomy" id="652676"/>
    <lineage>
        <taxon>unclassified sequences</taxon>
        <taxon>metagenomes</taxon>
        <taxon>ecological metagenomes</taxon>
    </lineage>
</organism>
<evidence type="ECO:0000313" key="2">
    <source>
        <dbReference type="EMBL" id="VAW47842.1"/>
    </source>
</evidence>
<name>A0A3B0W9F4_9ZZZZ</name>
<dbReference type="PROSITE" id="PS51257">
    <property type="entry name" value="PROKAR_LIPOPROTEIN"/>
    <property type="match status" value="1"/>
</dbReference>
<feature type="region of interest" description="Disordered" evidence="1">
    <location>
        <begin position="25"/>
        <end position="52"/>
    </location>
</feature>
<accession>A0A3B0W9F4</accession>
<dbReference type="EMBL" id="UOFC01000168">
    <property type="protein sequence ID" value="VAW47842.1"/>
    <property type="molecule type" value="Genomic_DNA"/>
</dbReference>
<evidence type="ECO:0000256" key="1">
    <source>
        <dbReference type="SAM" id="MobiDB-lite"/>
    </source>
</evidence>
<gene>
    <name evidence="2" type="ORF">MNBD_GAMMA03-1945</name>
</gene>
<reference evidence="2" key="1">
    <citation type="submission" date="2018-06" db="EMBL/GenBank/DDBJ databases">
        <authorList>
            <person name="Zhirakovskaya E."/>
        </authorList>
    </citation>
    <scope>NUCLEOTIDE SEQUENCE</scope>
</reference>
<proteinExistence type="predicted"/>
<protein>
    <submittedName>
        <fullName evidence="2">Uncharacterized protein</fullName>
    </submittedName>
</protein>